<keyword evidence="4" id="KW-1185">Reference proteome</keyword>
<dbReference type="Proteomes" id="UP000005408">
    <property type="component" value="Unassembled WGS sequence"/>
</dbReference>
<reference evidence="3" key="1">
    <citation type="submission" date="2022-08" db="UniProtKB">
        <authorList>
            <consortium name="EnsemblMetazoa"/>
        </authorList>
    </citation>
    <scope>IDENTIFICATION</scope>
    <source>
        <strain evidence="3">05x7-T-G4-1.051#20</strain>
    </source>
</reference>
<dbReference type="AlphaFoldDB" id="A0A8W8L6Q1"/>
<protein>
    <recommendedName>
        <fullName evidence="2">A-kinase anchor protein 7-like phosphoesterase domain-containing protein</fullName>
    </recommendedName>
</protein>
<organism evidence="3 4">
    <name type="scientific">Magallana gigas</name>
    <name type="common">Pacific oyster</name>
    <name type="synonym">Crassostrea gigas</name>
    <dbReference type="NCBI Taxonomy" id="29159"/>
    <lineage>
        <taxon>Eukaryota</taxon>
        <taxon>Metazoa</taxon>
        <taxon>Spiralia</taxon>
        <taxon>Lophotrochozoa</taxon>
        <taxon>Mollusca</taxon>
        <taxon>Bivalvia</taxon>
        <taxon>Autobranchia</taxon>
        <taxon>Pteriomorphia</taxon>
        <taxon>Ostreida</taxon>
        <taxon>Ostreoidea</taxon>
        <taxon>Ostreidae</taxon>
        <taxon>Magallana</taxon>
    </lineage>
</organism>
<evidence type="ECO:0000259" key="2">
    <source>
        <dbReference type="Pfam" id="PF10469"/>
    </source>
</evidence>
<dbReference type="InterPro" id="IPR019510">
    <property type="entry name" value="AKAP7-like_phosphoesterase"/>
</dbReference>
<dbReference type="SUPFAM" id="SSF55144">
    <property type="entry name" value="LigT-like"/>
    <property type="match status" value="1"/>
</dbReference>
<dbReference type="EnsemblMetazoa" id="G26933.2">
    <property type="protein sequence ID" value="G26933.2:cds"/>
    <property type="gene ID" value="G26933"/>
</dbReference>
<dbReference type="GO" id="GO:0005829">
    <property type="term" value="C:cytosol"/>
    <property type="evidence" value="ECO:0007669"/>
    <property type="project" value="TreeGrafter"/>
</dbReference>
<feature type="domain" description="A-kinase anchor protein 7-like phosphoesterase" evidence="2">
    <location>
        <begin position="129"/>
        <end position="325"/>
    </location>
</feature>
<sequence length="327" mass="37797">MDSLKKSCQILNPFLNVFAPVMLTSLKQNCKVSSQHQNPRRFCFVEMNIEKKKFYLRYCARRPKILSTNLTDQVTRYASSQFPKGLHDDKSKKIPNMQKGKNKKRGKPTKKTSQEDSGKKMARRKRESPNYFLAIQITEDEIKRNVREIQEIILAKEENLSTAMIGIDTLHLTLGVYYLEDGFSIIQIKRALDKFHSQLKAADFLPPCFKVSTLGHFNHKVLYASLEENQGLEELNTLVNGVRTSLENDGVFTADDRYTPHVTISKMSKDMYKLRKLGVSRIDPSHYQEKRTAYFGQQVVKSIQLCAMNVPKTESGYYYVEHEIMFS</sequence>
<accession>A0A8W8L6Q1</accession>
<dbReference type="InterPro" id="IPR052641">
    <property type="entry name" value="AKAP7_isoform_gamma"/>
</dbReference>
<feature type="region of interest" description="Disordered" evidence="1">
    <location>
        <begin position="81"/>
        <end position="126"/>
    </location>
</feature>
<dbReference type="OMA" id="HCESSII"/>
<dbReference type="GO" id="GO:0034237">
    <property type="term" value="F:protein kinase A regulatory subunit binding"/>
    <property type="evidence" value="ECO:0007669"/>
    <property type="project" value="TreeGrafter"/>
</dbReference>
<feature type="compositionally biased region" description="Basic residues" evidence="1">
    <location>
        <begin position="100"/>
        <end position="110"/>
    </location>
</feature>
<proteinExistence type="predicted"/>
<dbReference type="Gene3D" id="3.90.1140.10">
    <property type="entry name" value="Cyclic phosphodiesterase"/>
    <property type="match status" value="1"/>
</dbReference>
<evidence type="ECO:0000256" key="1">
    <source>
        <dbReference type="SAM" id="MobiDB-lite"/>
    </source>
</evidence>
<evidence type="ECO:0000313" key="4">
    <source>
        <dbReference type="Proteomes" id="UP000005408"/>
    </source>
</evidence>
<dbReference type="PANTHER" id="PTHR15934">
    <property type="entry name" value="RNA 2',3'-CYCLIC PHOSPHODIESTERASE"/>
    <property type="match status" value="1"/>
</dbReference>
<dbReference type="PANTHER" id="PTHR15934:SF2">
    <property type="entry name" value="A-KINASE ANCHOR PROTEIN 7-LIKE PHOSPHOESTERASE DOMAIN-CONTAINING PROTEIN"/>
    <property type="match status" value="1"/>
</dbReference>
<dbReference type="InterPro" id="IPR009097">
    <property type="entry name" value="Cyclic_Pdiesterase"/>
</dbReference>
<dbReference type="OrthoDB" id="277832at2759"/>
<dbReference type="Pfam" id="PF10469">
    <property type="entry name" value="AKAP7_NLS"/>
    <property type="match status" value="1"/>
</dbReference>
<dbReference type="EnsemblMetazoa" id="G26933.4">
    <property type="protein sequence ID" value="G26933.4:cds"/>
    <property type="gene ID" value="G26933"/>
</dbReference>
<evidence type="ECO:0000313" key="3">
    <source>
        <dbReference type="EnsemblMetazoa" id="G26933.2:cds"/>
    </source>
</evidence>
<dbReference type="EnsemblMetazoa" id="G26933.3">
    <property type="protein sequence ID" value="G26933.3:cds"/>
    <property type="gene ID" value="G26933"/>
</dbReference>
<dbReference type="GO" id="GO:0010738">
    <property type="term" value="P:regulation of protein kinase A signaling"/>
    <property type="evidence" value="ECO:0007669"/>
    <property type="project" value="TreeGrafter"/>
</dbReference>
<name>A0A8W8L6Q1_MAGGI</name>